<organism evidence="3 4">
    <name type="scientific">gamma proteobacterium HTCC2207</name>
    <dbReference type="NCBI Taxonomy" id="314287"/>
    <lineage>
        <taxon>Bacteria</taxon>
        <taxon>Pseudomonadati</taxon>
        <taxon>Pseudomonadota</taxon>
        <taxon>Gammaproteobacteria</taxon>
        <taxon>Cellvibrionales</taxon>
        <taxon>Porticoccaceae</taxon>
        <taxon>SAR92 clade</taxon>
    </lineage>
</organism>
<evidence type="ECO:0000256" key="1">
    <source>
        <dbReference type="SAM" id="MobiDB-lite"/>
    </source>
</evidence>
<dbReference type="STRING" id="314287.GB2207_10496"/>
<evidence type="ECO:0000313" key="4">
    <source>
        <dbReference type="Proteomes" id="UP000005555"/>
    </source>
</evidence>
<dbReference type="InterPro" id="IPR025263">
    <property type="entry name" value="YhdP_central"/>
</dbReference>
<dbReference type="PANTHER" id="PTHR38690">
    <property type="entry name" value="PROTEASE-RELATED"/>
    <property type="match status" value="1"/>
</dbReference>
<evidence type="ECO:0000313" key="3">
    <source>
        <dbReference type="EMBL" id="EAS48234.1"/>
    </source>
</evidence>
<sequence length="1323" mass="145142">MRWLWLTLALLIIGTVILVVIGRQTIAYVDSVREPVEQFLAEQIGLQVDLGEMRGEWPRLVPIIEVDRLSISAASESPMLSLEGARADLDLFNSLLHGSPIWRELVVAKLAFTLVESEAGRWSLKGFNNGGNTDLSLILDPLTYSRLIRFDDVQTTLEFYSGKNMVLSARNVAMENYQDFHRAELSVSLLDDVLSPGEQADMSTSPAYLLIEGQGDLADIESLSAEGYFRFDDFNLSEPLADLVRSLMPELFANLPDFKANAQGEIWVALHPGGSVDFEGDLAVGEVPLNWLADVPPVTEIKTEVTGWYTPGSDWGARLQGFSFSWSDTSIEPLNLVFNQRLGSQWHDFDLSVNHLDLTLMTELLYTTRIADQRILDIVDRLKPQGMVDALTLGHNEIGYYASANLQGLGVAAWKKAPGVKGLDGYLEVYGSHGLLSVADTNGFEALFPTVYKDYQSIEKAQGTINFSWDEADKQLRLRSDVMRAELDAGVASILFSIEQPIPAKDNPPSVSLLIGGRDLDPKMRNKYLPYRMPGQLRKWLEESLLDGHVDEFGLLIRAQPPRFEPLAKTTQLMVKMSGADIDYDPKWTGLRDAKTLVLVDDIFTEVEVYSGALGDTAISNAKVVYDRFGPNRAPAITVAAEVEGDLSAAMTLLTESPLQSRLGALTGWDYGGKMVSQLDLLIPLPGLPPAQPTVVTEVLEPQYNVTAILDNGSLGIPGGPISVEEINGQLNFSLGEGLYGNEVSANFWRRPILAELYKSGDDQKIAVTGTLLPESLSQLVDFPWPEVVQGVVAVDGLITIPGAEDQQVAAEPITLQINSQLQGVRLDLPQPLMKTATESQNLSMTLSFTPEFERLKATLGGRSESLGKGADLDFDLRFNKSGLSGAHISYDRDQEEPQTGIVRVSGHLPTADFKLWQPLIGLFQRSGSTEKVSWEPIFDLRLDQMDLASLQLKDIQGIASLRDGILDMNFVTDLADGHLLMSTADANQVPVLNLTRLTVPGVLLEKGVNETAIDPRQFIAVDLSVDRLQIADEEWGSIGFKLRPEVSGAAFSQIRGNLLGLQPGLFDSQPATEFFWGFDGTDYTSRLVGPVGIGNIEEFLGLGLNVPKVVDSESGRFVFDLAWQDQPWNVSRDNLTGEFQVELKEGSFYRSTGGAGAALKMVSLVNFANWLRRLKLDFSDVTGQNLSYNKLSGTLEFDQGLARFKQPLRMDMPSGRMSMDGEFNLLNEAVEARLVATLPVATNLPWVVALLGGLPAAAGVYVTSKLVEKQVDRLSSISYTLSGPWDDVEVAVDRIFAADLGSKDAGRSKADAEAKRVLENEQ</sequence>
<accession>Q1YU24</accession>
<dbReference type="PANTHER" id="PTHR38690:SF1">
    <property type="entry name" value="PROTEASE"/>
    <property type="match status" value="1"/>
</dbReference>
<dbReference type="HOGENOM" id="CLU_003522_1_0_6"/>
<name>Q1YU24_9GAMM</name>
<proteinExistence type="predicted"/>
<reference evidence="3 4" key="1">
    <citation type="submission" date="2006-03" db="EMBL/GenBank/DDBJ databases">
        <authorList>
            <person name="Giovannoni S.J."/>
            <person name="Cho J.-C."/>
            <person name="Ferriera S."/>
            <person name="Johnson J."/>
            <person name="Kravitz S."/>
            <person name="Halpern A."/>
            <person name="Remington K."/>
            <person name="Beeson K."/>
            <person name="Tran B."/>
            <person name="Rogers Y.-H."/>
            <person name="Friedman R."/>
            <person name="Venter J.C."/>
        </authorList>
    </citation>
    <scope>NUCLEOTIDE SEQUENCE [LARGE SCALE GENOMIC DNA]</scope>
    <source>
        <strain evidence="3 4">HTCC2207</strain>
    </source>
</reference>
<feature type="region of interest" description="Disordered" evidence="1">
    <location>
        <begin position="1304"/>
        <end position="1323"/>
    </location>
</feature>
<dbReference type="InterPro" id="IPR011836">
    <property type="entry name" value="YhdP"/>
</dbReference>
<dbReference type="Pfam" id="PF13116">
    <property type="entry name" value="YhdP"/>
    <property type="match status" value="1"/>
</dbReference>
<comment type="caution">
    <text evidence="3">The sequence shown here is derived from an EMBL/GenBank/DDBJ whole genome shotgun (WGS) entry which is preliminary data.</text>
</comment>
<protein>
    <recommendedName>
        <fullName evidence="2">YhdP central domain-containing protein</fullName>
    </recommendedName>
</protein>
<feature type="domain" description="YhdP central" evidence="2">
    <location>
        <begin position="2"/>
        <end position="1288"/>
    </location>
</feature>
<dbReference type="EMBL" id="AAPI01000001">
    <property type="protein sequence ID" value="EAS48234.1"/>
    <property type="molecule type" value="Genomic_DNA"/>
</dbReference>
<dbReference type="eggNOG" id="COG3164">
    <property type="taxonomic scope" value="Bacteria"/>
</dbReference>
<dbReference type="Proteomes" id="UP000005555">
    <property type="component" value="Unassembled WGS sequence"/>
</dbReference>
<evidence type="ECO:0000259" key="2">
    <source>
        <dbReference type="Pfam" id="PF13116"/>
    </source>
</evidence>
<keyword evidence="4" id="KW-1185">Reference proteome</keyword>
<gene>
    <name evidence="3" type="ORF">GB2207_10496</name>
</gene>